<organism evidence="3 4">
    <name type="scientific">Dimargaris cristalligena</name>
    <dbReference type="NCBI Taxonomy" id="215637"/>
    <lineage>
        <taxon>Eukaryota</taxon>
        <taxon>Fungi</taxon>
        <taxon>Fungi incertae sedis</taxon>
        <taxon>Zoopagomycota</taxon>
        <taxon>Kickxellomycotina</taxon>
        <taxon>Dimargaritomycetes</taxon>
        <taxon>Dimargaritales</taxon>
        <taxon>Dimargaritaceae</taxon>
        <taxon>Dimargaris</taxon>
    </lineage>
</organism>
<evidence type="ECO:0000313" key="3">
    <source>
        <dbReference type="EMBL" id="RKP35270.1"/>
    </source>
</evidence>
<dbReference type="PROSITE" id="PS51419">
    <property type="entry name" value="RAB"/>
    <property type="match status" value="1"/>
</dbReference>
<sequence length="209" mass="23681">MPAHFLEAKVVILGSQSVGKTSLVIRYVQKTFSPNCPSTIGASFMATKLVVDGYKIRLQIWDTAGQDRFRPMAPMYYRGATAAILVYDITSSKSFAEIDSWIKELRRTTSDDIVLQIVGNKRDLDHLREVYAEDADAYGKKQLGVDHMLYEVSAKDDEDVDEMFTHVTRKILEKAQEIERRKRNNPNGTVQLDADHDKTQMNNRACCTG</sequence>
<dbReference type="Gene3D" id="3.40.50.300">
    <property type="entry name" value="P-loop containing nucleotide triphosphate hydrolases"/>
    <property type="match status" value="1"/>
</dbReference>
<dbReference type="GO" id="GO:0005525">
    <property type="term" value="F:GTP binding"/>
    <property type="evidence" value="ECO:0007669"/>
    <property type="project" value="InterPro"/>
</dbReference>
<dbReference type="FunFam" id="3.40.50.300:FF:000808">
    <property type="entry name" value="Small GTP-binding protein, putative"/>
    <property type="match status" value="1"/>
</dbReference>
<dbReference type="NCBIfam" id="TIGR00231">
    <property type="entry name" value="small_GTP"/>
    <property type="match status" value="1"/>
</dbReference>
<dbReference type="InterPro" id="IPR027417">
    <property type="entry name" value="P-loop_NTPase"/>
</dbReference>
<dbReference type="PROSITE" id="PS51421">
    <property type="entry name" value="RAS"/>
    <property type="match status" value="1"/>
</dbReference>
<keyword evidence="4" id="KW-1185">Reference proteome</keyword>
<dbReference type="SMART" id="SM00176">
    <property type="entry name" value="RAN"/>
    <property type="match status" value="1"/>
</dbReference>
<dbReference type="InterPro" id="IPR005225">
    <property type="entry name" value="Small_GTP-bd"/>
</dbReference>
<dbReference type="SMART" id="SM00173">
    <property type="entry name" value="RAS"/>
    <property type="match status" value="1"/>
</dbReference>
<dbReference type="PANTHER" id="PTHR47978">
    <property type="match status" value="1"/>
</dbReference>
<dbReference type="SMART" id="SM00175">
    <property type="entry name" value="RAB"/>
    <property type="match status" value="1"/>
</dbReference>
<feature type="compositionally biased region" description="Polar residues" evidence="2">
    <location>
        <begin position="200"/>
        <end position="209"/>
    </location>
</feature>
<dbReference type="PRINTS" id="PR00449">
    <property type="entry name" value="RASTRNSFRMNG"/>
</dbReference>
<dbReference type="Pfam" id="PF00071">
    <property type="entry name" value="Ras"/>
    <property type="match status" value="1"/>
</dbReference>
<evidence type="ECO:0000256" key="1">
    <source>
        <dbReference type="ARBA" id="ARBA00022741"/>
    </source>
</evidence>
<evidence type="ECO:0000256" key="2">
    <source>
        <dbReference type="SAM" id="MobiDB-lite"/>
    </source>
</evidence>
<evidence type="ECO:0000313" key="4">
    <source>
        <dbReference type="Proteomes" id="UP000268162"/>
    </source>
</evidence>
<accession>A0A4P9ZS30</accession>
<name>A0A4P9ZS30_9FUNG</name>
<dbReference type="STRING" id="215637.A0A4P9ZS30"/>
<dbReference type="SMART" id="SM00174">
    <property type="entry name" value="RHO"/>
    <property type="match status" value="1"/>
</dbReference>
<proteinExistence type="predicted"/>
<feature type="region of interest" description="Disordered" evidence="2">
    <location>
        <begin position="180"/>
        <end position="209"/>
    </location>
</feature>
<dbReference type="InterPro" id="IPR001806">
    <property type="entry name" value="Small_GTPase"/>
</dbReference>
<keyword evidence="1" id="KW-0547">Nucleotide-binding</keyword>
<dbReference type="EMBL" id="ML002914">
    <property type="protein sequence ID" value="RKP35270.1"/>
    <property type="molecule type" value="Genomic_DNA"/>
</dbReference>
<reference evidence="4" key="1">
    <citation type="journal article" date="2018" name="Nat. Microbiol.">
        <title>Leveraging single-cell genomics to expand the fungal tree of life.</title>
        <authorList>
            <person name="Ahrendt S.R."/>
            <person name="Quandt C.A."/>
            <person name="Ciobanu D."/>
            <person name="Clum A."/>
            <person name="Salamov A."/>
            <person name="Andreopoulos B."/>
            <person name="Cheng J.F."/>
            <person name="Woyke T."/>
            <person name="Pelin A."/>
            <person name="Henrissat B."/>
            <person name="Reynolds N.K."/>
            <person name="Benny G.L."/>
            <person name="Smith M.E."/>
            <person name="James T.Y."/>
            <person name="Grigoriev I.V."/>
        </authorList>
    </citation>
    <scope>NUCLEOTIDE SEQUENCE [LARGE SCALE GENOMIC DNA]</scope>
    <source>
        <strain evidence="4">RSA 468</strain>
    </source>
</reference>
<dbReference type="AlphaFoldDB" id="A0A4P9ZS30"/>
<protein>
    <submittedName>
        <fullName evidence="3">Ras-like protein</fullName>
    </submittedName>
</protein>
<dbReference type="GO" id="GO:0003924">
    <property type="term" value="F:GTPase activity"/>
    <property type="evidence" value="ECO:0007669"/>
    <property type="project" value="InterPro"/>
</dbReference>
<gene>
    <name evidence="3" type="ORF">BJ085DRAFT_35513</name>
</gene>
<dbReference type="Proteomes" id="UP000268162">
    <property type="component" value="Unassembled WGS sequence"/>
</dbReference>
<dbReference type="SUPFAM" id="SSF52540">
    <property type="entry name" value="P-loop containing nucleoside triphosphate hydrolases"/>
    <property type="match status" value="1"/>
</dbReference>